<dbReference type="Proteomes" id="UP000198582">
    <property type="component" value="Unassembled WGS sequence"/>
</dbReference>
<organism evidence="8 9">
    <name type="scientific">Amycolatopsis saalfeldensis</name>
    <dbReference type="NCBI Taxonomy" id="394193"/>
    <lineage>
        <taxon>Bacteria</taxon>
        <taxon>Bacillati</taxon>
        <taxon>Actinomycetota</taxon>
        <taxon>Actinomycetes</taxon>
        <taxon>Pseudonocardiales</taxon>
        <taxon>Pseudonocardiaceae</taxon>
        <taxon>Amycolatopsis</taxon>
    </lineage>
</organism>
<keyword evidence="5" id="KW-0963">Cytoplasm</keyword>
<dbReference type="RefSeq" id="WP_091627918.1">
    <property type="nucleotide sequence ID" value="NZ_FOEF01000026.1"/>
</dbReference>
<proteinExistence type="inferred from homology"/>
<evidence type="ECO:0000256" key="5">
    <source>
        <dbReference type="ARBA" id="ARBA00022490"/>
    </source>
</evidence>
<dbReference type="AlphaFoldDB" id="A0A1H8YMA8"/>
<keyword evidence="6" id="KW-0592">Phosphate transport</keyword>
<keyword evidence="9" id="KW-1185">Reference proteome</keyword>
<dbReference type="GO" id="GO:0006817">
    <property type="term" value="P:phosphate ion transport"/>
    <property type="evidence" value="ECO:0007669"/>
    <property type="project" value="UniProtKB-KW"/>
</dbReference>
<evidence type="ECO:0000313" key="8">
    <source>
        <dbReference type="EMBL" id="SEP53315.1"/>
    </source>
</evidence>
<dbReference type="InterPro" id="IPR026022">
    <property type="entry name" value="PhoU_dom"/>
</dbReference>
<protein>
    <submittedName>
        <fullName evidence="8">Phosphate transport system protein</fullName>
    </submittedName>
</protein>
<feature type="domain" description="PhoU" evidence="7">
    <location>
        <begin position="125"/>
        <end position="203"/>
    </location>
</feature>
<comment type="similarity">
    <text evidence="2">Belongs to the PhoU family.</text>
</comment>
<evidence type="ECO:0000256" key="6">
    <source>
        <dbReference type="ARBA" id="ARBA00022592"/>
    </source>
</evidence>
<dbReference type="GO" id="GO:0005737">
    <property type="term" value="C:cytoplasm"/>
    <property type="evidence" value="ECO:0007669"/>
    <property type="project" value="UniProtKB-SubCell"/>
</dbReference>
<reference evidence="8 9" key="1">
    <citation type="submission" date="2016-10" db="EMBL/GenBank/DDBJ databases">
        <authorList>
            <person name="de Groot N.N."/>
        </authorList>
    </citation>
    <scope>NUCLEOTIDE SEQUENCE [LARGE SCALE GENOMIC DNA]</scope>
    <source>
        <strain evidence="8 9">DSM 44993</strain>
    </source>
</reference>
<evidence type="ECO:0000256" key="3">
    <source>
        <dbReference type="ARBA" id="ARBA00011738"/>
    </source>
</evidence>
<dbReference type="EMBL" id="FOEF01000026">
    <property type="protein sequence ID" value="SEP53315.1"/>
    <property type="molecule type" value="Genomic_DNA"/>
</dbReference>
<dbReference type="InterPro" id="IPR038078">
    <property type="entry name" value="PhoU-like_sf"/>
</dbReference>
<evidence type="ECO:0000256" key="2">
    <source>
        <dbReference type="ARBA" id="ARBA00008107"/>
    </source>
</evidence>
<evidence type="ECO:0000256" key="1">
    <source>
        <dbReference type="ARBA" id="ARBA00004496"/>
    </source>
</evidence>
<accession>A0A1H8YMA8</accession>
<dbReference type="SUPFAM" id="SSF109755">
    <property type="entry name" value="PhoU-like"/>
    <property type="match status" value="1"/>
</dbReference>
<evidence type="ECO:0000256" key="4">
    <source>
        <dbReference type="ARBA" id="ARBA00022448"/>
    </source>
</evidence>
<name>A0A1H8YMA8_9PSEU</name>
<dbReference type="Gene3D" id="1.20.58.220">
    <property type="entry name" value="Phosphate transport system protein phou homolog 2, domain 2"/>
    <property type="match status" value="1"/>
</dbReference>
<dbReference type="GO" id="GO:0030643">
    <property type="term" value="P:intracellular phosphate ion homeostasis"/>
    <property type="evidence" value="ECO:0007669"/>
    <property type="project" value="InterPro"/>
</dbReference>
<sequence length="214" mass="23080">MREAFHGELAQLGEQLDAMCGLAAEAMRRATQALLDTDLALAERVVADDDELDRHRGACEDHAQKLLALQAPVAGDLRTILAALYCAEIIERMGDLAAHIAATVRFNHPEPAIPPSLRDLFATLGQRAGDMAIHLRGLISGFSPDGFAEMDRLDDAVDALHAEVMATVTGTDWSDGVRTATNVALLARFYERFADQAVSAARRLDFATTGTLPN</sequence>
<comment type="subunit">
    <text evidence="3">Homodimer.</text>
</comment>
<dbReference type="GO" id="GO:0045936">
    <property type="term" value="P:negative regulation of phosphate metabolic process"/>
    <property type="evidence" value="ECO:0007669"/>
    <property type="project" value="InterPro"/>
</dbReference>
<comment type="subcellular location">
    <subcellularLocation>
        <location evidence="1">Cytoplasm</location>
    </subcellularLocation>
</comment>
<evidence type="ECO:0000313" key="9">
    <source>
        <dbReference type="Proteomes" id="UP000198582"/>
    </source>
</evidence>
<feature type="domain" description="PhoU" evidence="7">
    <location>
        <begin position="18"/>
        <end position="103"/>
    </location>
</feature>
<dbReference type="STRING" id="394193.SAMN04489732_12639"/>
<dbReference type="PANTHER" id="PTHR42930:SF3">
    <property type="entry name" value="PHOSPHATE-SPECIFIC TRANSPORT SYSTEM ACCESSORY PROTEIN PHOU"/>
    <property type="match status" value="1"/>
</dbReference>
<dbReference type="Pfam" id="PF01895">
    <property type="entry name" value="PhoU"/>
    <property type="match status" value="2"/>
</dbReference>
<dbReference type="OrthoDB" id="9814256at2"/>
<dbReference type="InterPro" id="IPR028366">
    <property type="entry name" value="PhoU"/>
</dbReference>
<gene>
    <name evidence="8" type="ORF">SAMN04489732_12639</name>
</gene>
<dbReference type="FunFam" id="1.20.58.220:FF:000004">
    <property type="entry name" value="Phosphate-specific transport system accessory protein PhoU"/>
    <property type="match status" value="1"/>
</dbReference>
<evidence type="ECO:0000259" key="7">
    <source>
        <dbReference type="Pfam" id="PF01895"/>
    </source>
</evidence>
<dbReference type="PANTHER" id="PTHR42930">
    <property type="entry name" value="PHOSPHATE-SPECIFIC TRANSPORT SYSTEM ACCESSORY PROTEIN PHOU"/>
    <property type="match status" value="1"/>
</dbReference>
<keyword evidence="4" id="KW-0813">Transport</keyword>